<dbReference type="PANTHER" id="PTHR34351">
    <property type="entry name" value="SLR1927 PROTEIN-RELATED"/>
    <property type="match status" value="1"/>
</dbReference>
<dbReference type="Proteomes" id="UP000680045">
    <property type="component" value="Unassembled WGS sequence"/>
</dbReference>
<reference evidence="2" key="1">
    <citation type="submission" date="2021-04" db="EMBL/GenBank/DDBJ databases">
        <title>Whole genome sequencing of Enterococci isolates from hospitalized patients.</title>
        <authorList>
            <person name="Ogoti B.M."/>
            <person name="Onyambu F.G."/>
        </authorList>
    </citation>
    <scope>NUCLEOTIDE SEQUENCE</scope>
    <source>
        <strain evidence="2">242</strain>
    </source>
</reference>
<sequence>MVSGVREYQPGDQLSWINWKATARTSEIMTKEFEVQKNRDVFIMLDEKPSDLFEESIEMAASLACHVKEGHGSWVCE</sequence>
<organism evidence="2 3">
    <name type="scientific">Peribacillus frigoritolerans</name>
    <dbReference type="NCBI Taxonomy" id="450367"/>
    <lineage>
        <taxon>Bacteria</taxon>
        <taxon>Bacillati</taxon>
        <taxon>Bacillota</taxon>
        <taxon>Bacilli</taxon>
        <taxon>Bacillales</taxon>
        <taxon>Bacillaceae</taxon>
        <taxon>Peribacillus</taxon>
    </lineage>
</organism>
<proteinExistence type="predicted"/>
<protein>
    <submittedName>
        <fullName evidence="2">DUF58 domain-containing protein</fullName>
    </submittedName>
</protein>
<accession>A0A941FSN3</accession>
<evidence type="ECO:0000313" key="3">
    <source>
        <dbReference type="Proteomes" id="UP000680045"/>
    </source>
</evidence>
<gene>
    <name evidence="2" type="ORF">KEH51_26095</name>
</gene>
<dbReference type="EMBL" id="JAGTPW010000068">
    <property type="protein sequence ID" value="MBR8646101.1"/>
    <property type="molecule type" value="Genomic_DNA"/>
</dbReference>
<dbReference type="InterPro" id="IPR002881">
    <property type="entry name" value="DUF58"/>
</dbReference>
<evidence type="ECO:0000259" key="1">
    <source>
        <dbReference type="Pfam" id="PF01882"/>
    </source>
</evidence>
<dbReference type="AlphaFoldDB" id="A0A941FSN3"/>
<feature type="domain" description="DUF58" evidence="1">
    <location>
        <begin position="5"/>
        <end position="64"/>
    </location>
</feature>
<dbReference type="Pfam" id="PF01882">
    <property type="entry name" value="DUF58"/>
    <property type="match status" value="1"/>
</dbReference>
<evidence type="ECO:0000313" key="2">
    <source>
        <dbReference type="EMBL" id="MBR8646101.1"/>
    </source>
</evidence>
<comment type="caution">
    <text evidence="2">The sequence shown here is derived from an EMBL/GenBank/DDBJ whole genome shotgun (WGS) entry which is preliminary data.</text>
</comment>
<name>A0A941FSN3_9BACI</name>
<dbReference type="PANTHER" id="PTHR34351:SF2">
    <property type="entry name" value="DUF58 DOMAIN-CONTAINING PROTEIN"/>
    <property type="match status" value="1"/>
</dbReference>